<feature type="compositionally biased region" description="Polar residues" evidence="3">
    <location>
        <begin position="144"/>
        <end position="162"/>
    </location>
</feature>
<organism evidence="6 7">
    <name type="scientific">Strongylocentrotus purpuratus</name>
    <name type="common">Purple sea urchin</name>
    <dbReference type="NCBI Taxonomy" id="7668"/>
    <lineage>
        <taxon>Eukaryota</taxon>
        <taxon>Metazoa</taxon>
        <taxon>Echinodermata</taxon>
        <taxon>Eleutherozoa</taxon>
        <taxon>Echinozoa</taxon>
        <taxon>Echinoidea</taxon>
        <taxon>Euechinoidea</taxon>
        <taxon>Echinacea</taxon>
        <taxon>Camarodonta</taxon>
        <taxon>Echinidea</taxon>
        <taxon>Strongylocentrotidae</taxon>
        <taxon>Strongylocentrotus</taxon>
    </lineage>
</organism>
<keyword evidence="4" id="KW-0812">Transmembrane</keyword>
<feature type="domain" description="Sushi" evidence="5">
    <location>
        <begin position="1"/>
        <end position="34"/>
    </location>
</feature>
<feature type="region of interest" description="Disordered" evidence="3">
    <location>
        <begin position="142"/>
        <end position="181"/>
    </location>
</feature>
<evidence type="ECO:0000256" key="4">
    <source>
        <dbReference type="SAM" id="Phobius"/>
    </source>
</evidence>
<sequence length="295" mass="32652">MDGYSLKGNGTLQCVPGGSQFYLLWNDSIPTCEEVTVTDKPTVVTEQFAVTDIPTVVTDQFEVFDITSSVHMGMASTPTKVPPYSKECVPPTTQTLVFMGTTGGLAVLLLFIASCWIVSRIRRHLSTKHVAKKEVTHTYLDMSRSLQRGDTQNQGTALNETLSRPLPGTQSRDEEDKDTKHLKPTVVYYESIPSNKLNVNYESATDTVPADKLEGHYESATNTVLSDLPEGTYVNAEDEDHLKDVEQDDFGYILPSTQPILTVPSNVLPSQVRQSGGQFRPHLTYDEDGYLDPRS</sequence>
<evidence type="ECO:0000256" key="2">
    <source>
        <dbReference type="PROSITE-ProRule" id="PRU00302"/>
    </source>
</evidence>
<feature type="compositionally biased region" description="Acidic residues" evidence="3">
    <location>
        <begin position="286"/>
        <end position="295"/>
    </location>
</feature>
<evidence type="ECO:0000256" key="1">
    <source>
        <dbReference type="ARBA" id="ARBA00023157"/>
    </source>
</evidence>
<evidence type="ECO:0000256" key="3">
    <source>
        <dbReference type="SAM" id="MobiDB-lite"/>
    </source>
</evidence>
<dbReference type="AlphaFoldDB" id="A0A7M7HFL1"/>
<reference evidence="6" key="2">
    <citation type="submission" date="2021-01" db="UniProtKB">
        <authorList>
            <consortium name="EnsemblMetazoa"/>
        </authorList>
    </citation>
    <scope>IDENTIFICATION</scope>
</reference>
<reference evidence="7" key="1">
    <citation type="submission" date="2015-02" db="EMBL/GenBank/DDBJ databases">
        <title>Genome sequencing for Strongylocentrotus purpuratus.</title>
        <authorList>
            <person name="Murali S."/>
            <person name="Liu Y."/>
            <person name="Vee V."/>
            <person name="English A."/>
            <person name="Wang M."/>
            <person name="Skinner E."/>
            <person name="Han Y."/>
            <person name="Muzny D.M."/>
            <person name="Worley K.C."/>
            <person name="Gibbs R.A."/>
        </authorList>
    </citation>
    <scope>NUCLEOTIDE SEQUENCE</scope>
</reference>
<dbReference type="KEGG" id="spu:105441843"/>
<dbReference type="InterPro" id="IPR000436">
    <property type="entry name" value="Sushi_SCR_CCP_dom"/>
</dbReference>
<protein>
    <recommendedName>
        <fullName evidence="5">Sushi domain-containing protein</fullName>
    </recommendedName>
</protein>
<dbReference type="InParanoid" id="A0A7M7HFL1"/>
<proteinExistence type="predicted"/>
<evidence type="ECO:0000259" key="5">
    <source>
        <dbReference type="PROSITE" id="PS50923"/>
    </source>
</evidence>
<dbReference type="CDD" id="cd00033">
    <property type="entry name" value="CCP"/>
    <property type="match status" value="1"/>
</dbReference>
<keyword evidence="7" id="KW-1185">Reference proteome</keyword>
<evidence type="ECO:0000313" key="6">
    <source>
        <dbReference type="EnsemblMetazoa" id="XP_011671675"/>
    </source>
</evidence>
<feature type="region of interest" description="Disordered" evidence="3">
    <location>
        <begin position="271"/>
        <end position="295"/>
    </location>
</feature>
<keyword evidence="2" id="KW-0768">Sushi</keyword>
<dbReference type="PROSITE" id="PS50923">
    <property type="entry name" value="SUSHI"/>
    <property type="match status" value="1"/>
</dbReference>
<accession>A0A7M7HFL1</accession>
<dbReference type="Proteomes" id="UP000007110">
    <property type="component" value="Unassembled WGS sequence"/>
</dbReference>
<evidence type="ECO:0000313" key="7">
    <source>
        <dbReference type="Proteomes" id="UP000007110"/>
    </source>
</evidence>
<name>A0A7M7HFL1_STRPU</name>
<dbReference type="SUPFAM" id="SSF57535">
    <property type="entry name" value="Complement control module/SCR domain"/>
    <property type="match status" value="1"/>
</dbReference>
<dbReference type="GeneID" id="105441843"/>
<dbReference type="EnsemblMetazoa" id="XM_011673373">
    <property type="protein sequence ID" value="XP_011671675"/>
    <property type="gene ID" value="LOC105441843"/>
</dbReference>
<feature type="compositionally biased region" description="Basic and acidic residues" evidence="3">
    <location>
        <begin position="171"/>
        <end position="181"/>
    </location>
</feature>
<feature type="transmembrane region" description="Helical" evidence="4">
    <location>
        <begin position="96"/>
        <end position="118"/>
    </location>
</feature>
<keyword evidence="1" id="KW-1015">Disulfide bond</keyword>
<keyword evidence="4" id="KW-0472">Membrane</keyword>
<dbReference type="RefSeq" id="XP_011671675.2">
    <property type="nucleotide sequence ID" value="XM_011673373.2"/>
</dbReference>
<comment type="caution">
    <text evidence="2">Lacks conserved residue(s) required for the propagation of feature annotation.</text>
</comment>
<keyword evidence="4" id="KW-1133">Transmembrane helix</keyword>
<dbReference type="OMA" id="FRPHLTY"/>
<dbReference type="InterPro" id="IPR035976">
    <property type="entry name" value="Sushi/SCR/CCP_sf"/>
</dbReference>
<dbReference type="OrthoDB" id="10138573at2759"/>